<dbReference type="AlphaFoldDB" id="A0A4Z1CTV4"/>
<proteinExistence type="predicted"/>
<dbReference type="EMBL" id="SRRT01000012">
    <property type="protein sequence ID" value="TGN72298.1"/>
    <property type="molecule type" value="Genomic_DNA"/>
</dbReference>
<accession>A0A4Z1CTV4</accession>
<comment type="caution">
    <text evidence="2">The sequence shown here is derived from an EMBL/GenBank/DDBJ whole genome shotgun (WGS) entry which is preliminary data.</text>
</comment>
<name>A0A4Z1CTV4_9ACTN</name>
<keyword evidence="3" id="KW-1185">Reference proteome</keyword>
<evidence type="ECO:0000313" key="2">
    <source>
        <dbReference type="EMBL" id="TGN72298.1"/>
    </source>
</evidence>
<reference evidence="2 3" key="1">
    <citation type="submission" date="2019-04" db="EMBL/GenBank/DDBJ databases">
        <title>Streptomyces sp. nov. Bv016 isolated from bark of Buahinia variegata.</title>
        <authorList>
            <person name="Kanchanasin P."/>
            <person name="Tanasupawat S."/>
            <person name="Yuki M."/>
            <person name="Kudo T."/>
        </authorList>
    </citation>
    <scope>NUCLEOTIDE SEQUENCE [LARGE SCALE GENOMIC DNA]</scope>
    <source>
        <strain evidence="2 3">Bv016</strain>
    </source>
</reference>
<dbReference type="SUPFAM" id="SSF52540">
    <property type="entry name" value="P-loop containing nucleoside triphosphate hydrolases"/>
    <property type="match status" value="1"/>
</dbReference>
<dbReference type="InterPro" id="IPR027417">
    <property type="entry name" value="P-loop_NTPase"/>
</dbReference>
<protein>
    <recommendedName>
        <fullName evidence="1">pPIWI-RE three-gene island domain-containing protein</fullName>
    </recommendedName>
</protein>
<dbReference type="GeneID" id="95451779"/>
<evidence type="ECO:0000259" key="1">
    <source>
        <dbReference type="Pfam" id="PF18155"/>
    </source>
</evidence>
<dbReference type="Proteomes" id="UP000298159">
    <property type="component" value="Unassembled WGS sequence"/>
</dbReference>
<dbReference type="Pfam" id="PF18155">
    <property type="entry name" value="pPIWI_RE_Z"/>
    <property type="match status" value="1"/>
</dbReference>
<gene>
    <name evidence="2" type="ORF">E5083_29820</name>
</gene>
<organism evidence="2 3">
    <name type="scientific">Streptomyces bauhiniae</name>
    <dbReference type="NCBI Taxonomy" id="2340725"/>
    <lineage>
        <taxon>Bacteria</taxon>
        <taxon>Bacillati</taxon>
        <taxon>Actinomycetota</taxon>
        <taxon>Actinomycetes</taxon>
        <taxon>Kitasatosporales</taxon>
        <taxon>Streptomycetaceae</taxon>
        <taxon>Streptomyces</taxon>
    </lineage>
</organism>
<feature type="domain" description="pPIWI-RE three-gene island" evidence="1">
    <location>
        <begin position="29"/>
        <end position="180"/>
    </location>
</feature>
<sequence>MARDRSGWYEGLGHQLRRTAKSRGLGRVDVRLVASVELGLSALEAWAAGAAAADAWALMGGYDFRTRRQRAVAMTSSLRWLVGELKSKHAWNKRLEAYQALPEMLRLFDVKDPQQPPERRVSVSVASQRSQVYAQALAVLPQHRPRRVRLAQEGVRYRMARGDAGVVLPEGMVPQPAQRHRAGRRRKPVTLRWSALTATADRMDAVDVQLGEQRNWRRRIDDLYLLVRQQDGRMRASKRLPLQDVVHVVGMPAVGKTTLITVAAVWAGVEPQRRHTLTVVLGDVVAVLDMVTALCRYGVRAAPILGAAGRGRHLQQVHRPVDGHARGLALLEDPRLRWISTSCVLQGVAELTEPLALKDAPCSHRLRPWSSEGADRQQREPAVGCSLLPVCGRHEAARELVDATVWVATPASLMHCRVPEQLSQHDMRYLELAWQRSDAFVVDEADRVQIQWDQAFSPSQSLAGPGEDAWLDEVRPLFERHMRHTRGQHLFSEPVRDWSVDISTAGLLVTHLRSLLAEHAHVREWLSQGYFNELRLAMRLASEIARRPRPSAEGEAKRRGQAAMWDSDEECRKRWMNVFVEWLDAPAGRYLGADASCAFLRDLTARGYQPPGLVTQDLVEWLRGQDDVVLSGDQALERLAVRFQVTMIVALLAEKLALLTRACWEVEMETGLETMGSSLVHRPPAEYLPLVPESPMGNLLGFQYRESEGAAEQIGTLSFFRCSGIGRWLLLNLPHLYRETHSGAGADADAGPACLLLSATSWAGNSPRYDVQVPVAGILASRTGDKVPLHERIVLDYLPVKAQASSGAAYMVRVSGQQGPERMEALRELLAGLCGRRLGLRGPRKSRLEEIRDSLPEGRQRVLLLVGSYREAEEVLRHLVRMRPEWADQILQMVPDDDSGSHHWSGQTIARGNVHAMAQQQDAWILIAPQLAIERGHNILNDDHVAALGAAFYLVRPHLHPEDLSYHVQTMNRWAVQEIRGGMPSAGPETTLGERAGMFRELGRRTWLDLLEASLRYALTDVGSAQRRAMDWTNIAPLNQIIGRMLRGGATARVYFCDAAFDPTRDDSTLVGMLDALDEALDGPYGAVAGPLYQPLRQSLHTLVRQHRAL</sequence>
<evidence type="ECO:0000313" key="3">
    <source>
        <dbReference type="Proteomes" id="UP000298159"/>
    </source>
</evidence>
<dbReference type="RefSeq" id="WP_135788795.1">
    <property type="nucleotide sequence ID" value="NZ_SRRT01000012.1"/>
</dbReference>
<dbReference type="InterPro" id="IPR055254">
    <property type="entry name" value="pPIWI_RE_Z"/>
</dbReference>